<dbReference type="Pfam" id="PF00564">
    <property type="entry name" value="PB1"/>
    <property type="match status" value="1"/>
</dbReference>
<dbReference type="PANTHER" id="PTHR31066">
    <property type="entry name" value="OS05G0427100 PROTEIN-RELATED"/>
    <property type="match status" value="1"/>
</dbReference>
<sequence length="190" mass="20891">MAASIDSKTTLKFLCSYGGKLVPHYPDGKLRYHGGQTRILAVHRSISFSELLTKLREFCGGAMVNLRCQLPPEADLDDALVSIVSDEDLANLIEEYDLSPVKTILSPSLKIRAFLSPPAKKQSPPPSSSSSSSSSTSSSSSSNTFEATIDSPRCYRRQIPRAPVAKPGRKFAPRHHAGRTYLIRYGNHWQ</sequence>
<name>A0AAV0HYC2_9ROSI</name>
<dbReference type="Gene3D" id="3.10.20.90">
    <property type="entry name" value="Phosphatidylinositol 3-kinase Catalytic Subunit, Chain A, domain 1"/>
    <property type="match status" value="1"/>
</dbReference>
<dbReference type="SUPFAM" id="SSF54277">
    <property type="entry name" value="CAD &amp; PB1 domains"/>
    <property type="match status" value="1"/>
</dbReference>
<feature type="compositionally biased region" description="Low complexity" evidence="1">
    <location>
        <begin position="128"/>
        <end position="142"/>
    </location>
</feature>
<comment type="caution">
    <text evidence="3">The sequence shown here is derived from an EMBL/GenBank/DDBJ whole genome shotgun (WGS) entry which is preliminary data.</text>
</comment>
<organism evidence="3 4">
    <name type="scientific">Linum tenue</name>
    <dbReference type="NCBI Taxonomy" id="586396"/>
    <lineage>
        <taxon>Eukaryota</taxon>
        <taxon>Viridiplantae</taxon>
        <taxon>Streptophyta</taxon>
        <taxon>Embryophyta</taxon>
        <taxon>Tracheophyta</taxon>
        <taxon>Spermatophyta</taxon>
        <taxon>Magnoliopsida</taxon>
        <taxon>eudicotyledons</taxon>
        <taxon>Gunneridae</taxon>
        <taxon>Pentapetalae</taxon>
        <taxon>rosids</taxon>
        <taxon>fabids</taxon>
        <taxon>Malpighiales</taxon>
        <taxon>Linaceae</taxon>
        <taxon>Linum</taxon>
    </lineage>
</organism>
<dbReference type="PANTHER" id="PTHR31066:SF10">
    <property type="entry name" value="OCTICOSAPEPTIDE_PHOX_BEM1P FAMILY PROTEIN"/>
    <property type="match status" value="1"/>
</dbReference>
<feature type="domain" description="PB1" evidence="2">
    <location>
        <begin position="25"/>
        <end position="116"/>
    </location>
</feature>
<dbReference type="CDD" id="cd06410">
    <property type="entry name" value="PB1_UP2"/>
    <property type="match status" value="1"/>
</dbReference>
<dbReference type="InterPro" id="IPR053198">
    <property type="entry name" value="Gynoecium_Dev_Regulator"/>
</dbReference>
<evidence type="ECO:0000256" key="1">
    <source>
        <dbReference type="SAM" id="MobiDB-lite"/>
    </source>
</evidence>
<evidence type="ECO:0000313" key="3">
    <source>
        <dbReference type="EMBL" id="CAI0390325.1"/>
    </source>
</evidence>
<dbReference type="EMBL" id="CAMGYJ010000003">
    <property type="protein sequence ID" value="CAI0390325.1"/>
    <property type="molecule type" value="Genomic_DNA"/>
</dbReference>
<proteinExistence type="predicted"/>
<gene>
    <name evidence="3" type="ORF">LITE_LOCUS6687</name>
</gene>
<feature type="region of interest" description="Disordered" evidence="1">
    <location>
        <begin position="116"/>
        <end position="148"/>
    </location>
</feature>
<reference evidence="3" key="1">
    <citation type="submission" date="2022-08" db="EMBL/GenBank/DDBJ databases">
        <authorList>
            <person name="Gutierrez-Valencia J."/>
        </authorList>
    </citation>
    <scope>NUCLEOTIDE SEQUENCE</scope>
</reference>
<dbReference type="SMART" id="SM00666">
    <property type="entry name" value="PB1"/>
    <property type="match status" value="1"/>
</dbReference>
<dbReference type="Proteomes" id="UP001154282">
    <property type="component" value="Unassembled WGS sequence"/>
</dbReference>
<keyword evidence="4" id="KW-1185">Reference proteome</keyword>
<evidence type="ECO:0000259" key="2">
    <source>
        <dbReference type="SMART" id="SM00666"/>
    </source>
</evidence>
<dbReference type="InterPro" id="IPR000270">
    <property type="entry name" value="PB1_dom"/>
</dbReference>
<dbReference type="AlphaFoldDB" id="A0AAV0HYC2"/>
<accession>A0AAV0HYC2</accession>
<protein>
    <recommendedName>
        <fullName evidence="2">PB1 domain-containing protein</fullName>
    </recommendedName>
</protein>
<evidence type="ECO:0000313" key="4">
    <source>
        <dbReference type="Proteomes" id="UP001154282"/>
    </source>
</evidence>